<dbReference type="InterPro" id="IPR027860">
    <property type="entry name" value="DUF4429"/>
</dbReference>
<dbReference type="Proteomes" id="UP001501578">
    <property type="component" value="Unassembled WGS sequence"/>
</dbReference>
<feature type="domain" description="DUF4429" evidence="2">
    <location>
        <begin position="139"/>
        <end position="225"/>
    </location>
</feature>
<feature type="domain" description="SHOCT" evidence="1">
    <location>
        <begin position="260"/>
        <end position="283"/>
    </location>
</feature>
<dbReference type="RefSeq" id="WP_343955037.1">
    <property type="nucleotide sequence ID" value="NZ_BAAAHQ010000055.1"/>
</dbReference>
<dbReference type="EMBL" id="BAAAHQ010000055">
    <property type="protein sequence ID" value="GAA0952644.1"/>
    <property type="molecule type" value="Genomic_DNA"/>
</dbReference>
<proteinExistence type="predicted"/>
<reference evidence="4" key="1">
    <citation type="journal article" date="2019" name="Int. J. Syst. Evol. Microbiol.">
        <title>The Global Catalogue of Microorganisms (GCM) 10K type strain sequencing project: providing services to taxonomists for standard genome sequencing and annotation.</title>
        <authorList>
            <consortium name="The Broad Institute Genomics Platform"/>
            <consortium name="The Broad Institute Genome Sequencing Center for Infectious Disease"/>
            <person name="Wu L."/>
            <person name="Ma J."/>
        </authorList>
    </citation>
    <scope>NUCLEOTIDE SEQUENCE [LARGE SCALE GENOMIC DNA]</scope>
    <source>
        <strain evidence="4">JCM 11136</strain>
    </source>
</reference>
<protein>
    <submittedName>
        <fullName evidence="3">DUF4429 domain-containing protein</fullName>
    </submittedName>
</protein>
<sequence>MADVIVPDGSWTFDGELLRVVPASGNSVHELRRTLGELVIPLQAVASLTFEPGRKGGHLRLRLRKRADALTDVVAGGLDSPADPYRLSVPKDRSGAAQYLADEVRDALTVWQVPSGPAEHFLLPPPEAPISATAGDGTVTFDGERVRLDWTWLASTTKEEAGTQEFPLSDITHVEWSPLAGAGYGSLRFRVRNEGATQPPNKDLRCVSWGLQKFGGTTALVAAAVHARLAALPPERPEPPAPPAPALAAAGDAHDAVLRRLAELGELHRSGVLTDEEFSAAKAAMIRRLSE</sequence>
<organism evidence="3 4">
    <name type="scientific">Nonomuraea longicatena</name>
    <dbReference type="NCBI Taxonomy" id="83682"/>
    <lineage>
        <taxon>Bacteria</taxon>
        <taxon>Bacillati</taxon>
        <taxon>Actinomycetota</taxon>
        <taxon>Actinomycetes</taxon>
        <taxon>Streptosporangiales</taxon>
        <taxon>Streptosporangiaceae</taxon>
        <taxon>Nonomuraea</taxon>
    </lineage>
</organism>
<evidence type="ECO:0000259" key="1">
    <source>
        <dbReference type="Pfam" id="PF09851"/>
    </source>
</evidence>
<keyword evidence="4" id="KW-1185">Reference proteome</keyword>
<evidence type="ECO:0000313" key="4">
    <source>
        <dbReference type="Proteomes" id="UP001501578"/>
    </source>
</evidence>
<comment type="caution">
    <text evidence="3">The sequence shown here is derived from an EMBL/GenBank/DDBJ whole genome shotgun (WGS) entry which is preliminary data.</text>
</comment>
<evidence type="ECO:0000259" key="2">
    <source>
        <dbReference type="Pfam" id="PF14472"/>
    </source>
</evidence>
<dbReference type="InterPro" id="IPR018649">
    <property type="entry name" value="SHOCT"/>
</dbReference>
<gene>
    <name evidence="3" type="ORF">GCM10009560_74580</name>
</gene>
<dbReference type="Pfam" id="PF14472">
    <property type="entry name" value="DUF4429"/>
    <property type="match status" value="2"/>
</dbReference>
<evidence type="ECO:0000313" key="3">
    <source>
        <dbReference type="EMBL" id="GAA0952644.1"/>
    </source>
</evidence>
<dbReference type="Pfam" id="PF09851">
    <property type="entry name" value="SHOCT"/>
    <property type="match status" value="1"/>
</dbReference>
<feature type="domain" description="DUF4429" evidence="2">
    <location>
        <begin position="11"/>
        <end position="105"/>
    </location>
</feature>
<name>A0ABP4BP43_9ACTN</name>
<accession>A0ABP4BP43</accession>